<name>A0A2H0VFJ8_9BACT</name>
<comment type="caution">
    <text evidence="2">The sequence shown here is derived from an EMBL/GenBank/DDBJ whole genome shotgun (WGS) entry which is preliminary data.</text>
</comment>
<evidence type="ECO:0000313" key="3">
    <source>
        <dbReference type="Proteomes" id="UP000231466"/>
    </source>
</evidence>
<evidence type="ECO:0000313" key="2">
    <source>
        <dbReference type="EMBL" id="PIR97868.1"/>
    </source>
</evidence>
<organism evidence="2 3">
    <name type="scientific">Candidatus Colwellbacteria bacterium CG10_big_fil_rev_8_21_14_0_10_42_22</name>
    <dbReference type="NCBI Taxonomy" id="1974540"/>
    <lineage>
        <taxon>Bacteria</taxon>
        <taxon>Candidatus Colwelliibacteriota</taxon>
    </lineage>
</organism>
<dbReference type="EMBL" id="PFAH01000008">
    <property type="protein sequence ID" value="PIR97868.1"/>
    <property type="molecule type" value="Genomic_DNA"/>
</dbReference>
<feature type="transmembrane region" description="Helical" evidence="1">
    <location>
        <begin position="55"/>
        <end position="74"/>
    </location>
</feature>
<gene>
    <name evidence="2" type="ORF">COT89_02240</name>
</gene>
<dbReference type="AlphaFoldDB" id="A0A2H0VFJ8"/>
<evidence type="ECO:0000256" key="1">
    <source>
        <dbReference type="SAM" id="Phobius"/>
    </source>
</evidence>
<accession>A0A2H0VFJ8</accession>
<sequence>MQNLLDNLDSLAPEFLWTSAFFVVIFTILIAWALSYHWREYSIDMHRDAKMFKGYLSIAGVLMVAMFLSLILYLY</sequence>
<keyword evidence="1" id="KW-0472">Membrane</keyword>
<dbReference type="Proteomes" id="UP000231466">
    <property type="component" value="Unassembled WGS sequence"/>
</dbReference>
<reference evidence="3" key="1">
    <citation type="submission" date="2017-09" db="EMBL/GenBank/DDBJ databases">
        <title>Depth-based differentiation of microbial function through sediment-hosted aquifers and enrichment of novel symbionts in the deep terrestrial subsurface.</title>
        <authorList>
            <person name="Probst A.J."/>
            <person name="Ladd B."/>
            <person name="Jarett J.K."/>
            <person name="Geller-Mcgrath D.E."/>
            <person name="Sieber C.M.K."/>
            <person name="Emerson J.B."/>
            <person name="Anantharaman K."/>
            <person name="Thomas B.C."/>
            <person name="Malmstrom R."/>
            <person name="Stieglmeier M."/>
            <person name="Klingl A."/>
            <person name="Woyke T."/>
            <person name="Ryan C.M."/>
            <person name="Banfield J.F."/>
        </authorList>
    </citation>
    <scope>NUCLEOTIDE SEQUENCE [LARGE SCALE GENOMIC DNA]</scope>
</reference>
<keyword evidence="1" id="KW-1133">Transmembrane helix</keyword>
<proteinExistence type="predicted"/>
<protein>
    <submittedName>
        <fullName evidence="2">Uncharacterized protein</fullName>
    </submittedName>
</protein>
<feature type="transmembrane region" description="Helical" evidence="1">
    <location>
        <begin position="15"/>
        <end position="34"/>
    </location>
</feature>
<keyword evidence="1" id="KW-0812">Transmembrane</keyword>